<comment type="caution">
    <text evidence="2">The sequence shown here is derived from an EMBL/GenBank/DDBJ whole genome shotgun (WGS) entry which is preliminary data.</text>
</comment>
<reference evidence="2 3" key="1">
    <citation type="submission" date="2020-08" db="EMBL/GenBank/DDBJ databases">
        <title>Genomic Encyclopedia of Type Strains, Phase IV (KMG-IV): sequencing the most valuable type-strain genomes for metagenomic binning, comparative biology and taxonomic classification.</title>
        <authorList>
            <person name="Goeker M."/>
        </authorList>
    </citation>
    <scope>NUCLEOTIDE SEQUENCE [LARGE SCALE GENOMIC DNA]</scope>
    <source>
        <strain evidence="2 3">DSM 100211</strain>
    </source>
</reference>
<gene>
    <name evidence="2" type="ORF">GGQ64_003863</name>
</gene>
<keyword evidence="3" id="KW-1185">Reference proteome</keyword>
<feature type="domain" description="SMEK" evidence="1">
    <location>
        <begin position="11"/>
        <end position="145"/>
    </location>
</feature>
<dbReference type="RefSeq" id="WP_183806892.1">
    <property type="nucleotide sequence ID" value="NZ_JACIEE010000008.1"/>
</dbReference>
<protein>
    <recommendedName>
        <fullName evidence="1">SMEK domain-containing protein</fullName>
    </recommendedName>
</protein>
<sequence length="348" mass="38677">MSSSRGYFIGQIVDELAAIAHQVDMRGKIGDVALNSLLENFFRDVLNLVHGWNLVNLNTKRSNEPGLDLGDADAKVAVQITSSASSPKVKKTLEKVTADHLRVYDRILVLAIGNKQGSYTLDTPDVARTGFSESNIWDMTDLIRDAVMMPILKLQDLHRLIMAETVRIRVELEVKGDDGKFPTSLEDFVEPKSSVIITDGSVFATSGIGEEIYGGDADDAARDLNGFAEAIADLPRISREFLAWMLSWSEERPGAGAWGFHVNADQITRRSRYGDTVGELRFLADRGFISYDAPEEHEFHKSGYWRLNFPGTERDGFDGAFLDFLTTHELDPKSVVVPLDFSFFGKPP</sequence>
<dbReference type="AlphaFoldDB" id="A0A7W6DF45"/>
<evidence type="ECO:0000259" key="1">
    <source>
        <dbReference type="Pfam" id="PF21941"/>
    </source>
</evidence>
<proteinExistence type="predicted"/>
<dbReference type="NCBIfam" id="NF033859">
    <property type="entry name" value="SMEK_N"/>
    <property type="match status" value="1"/>
</dbReference>
<name>A0A7W6DF45_9HYPH</name>
<dbReference type="EMBL" id="JACIEE010000008">
    <property type="protein sequence ID" value="MBB3978628.1"/>
    <property type="molecule type" value="Genomic_DNA"/>
</dbReference>
<evidence type="ECO:0000313" key="2">
    <source>
        <dbReference type="EMBL" id="MBB3978628.1"/>
    </source>
</evidence>
<dbReference type="Pfam" id="PF21941">
    <property type="entry name" value="SMEK_N"/>
    <property type="match status" value="1"/>
</dbReference>
<accession>A0A7W6DF45</accession>
<organism evidence="2 3">
    <name type="scientific">Mycoplana azooxidifex</name>
    <dbReference type="NCBI Taxonomy" id="1636188"/>
    <lineage>
        <taxon>Bacteria</taxon>
        <taxon>Pseudomonadati</taxon>
        <taxon>Pseudomonadota</taxon>
        <taxon>Alphaproteobacteria</taxon>
        <taxon>Hyphomicrobiales</taxon>
        <taxon>Rhizobiaceae</taxon>
        <taxon>Mycoplana</taxon>
    </lineage>
</organism>
<dbReference type="Proteomes" id="UP000574761">
    <property type="component" value="Unassembled WGS sequence"/>
</dbReference>
<dbReference type="InterPro" id="IPR047740">
    <property type="entry name" value="SMEK_dom"/>
</dbReference>
<evidence type="ECO:0000313" key="3">
    <source>
        <dbReference type="Proteomes" id="UP000574761"/>
    </source>
</evidence>